<evidence type="ECO:0000256" key="5">
    <source>
        <dbReference type="SAM" id="Phobius"/>
    </source>
</evidence>
<dbReference type="RefSeq" id="WP_127822338.1">
    <property type="nucleotide sequence ID" value="NZ_RWGX02000008.1"/>
</dbReference>
<evidence type="ECO:0000256" key="3">
    <source>
        <dbReference type="ARBA" id="ARBA00022989"/>
    </source>
</evidence>
<keyword evidence="2 5" id="KW-0812">Transmembrane</keyword>
<proteinExistence type="predicted"/>
<keyword evidence="3 5" id="KW-1133">Transmembrane helix</keyword>
<reference evidence="6" key="1">
    <citation type="submission" date="2018-12" db="EMBL/GenBank/DDBJ databases">
        <title>Draft genome sequence of Flaovobacterium columnare BGFS27 isolated from channel catfish in Alabama.</title>
        <authorList>
            <person name="Cai W."/>
            <person name="Arias C."/>
        </authorList>
    </citation>
    <scope>NUCLEOTIDE SEQUENCE [LARGE SCALE GENOMIC DNA]</scope>
    <source>
        <strain evidence="6">BGFS27</strain>
    </source>
</reference>
<organism evidence="6">
    <name type="scientific">Flavobacterium columnare</name>
    <dbReference type="NCBI Taxonomy" id="996"/>
    <lineage>
        <taxon>Bacteria</taxon>
        <taxon>Pseudomonadati</taxon>
        <taxon>Bacteroidota</taxon>
        <taxon>Flavobacteriia</taxon>
        <taxon>Flavobacteriales</taxon>
        <taxon>Flavobacteriaceae</taxon>
        <taxon>Flavobacterium</taxon>
    </lineage>
</organism>
<sequence length="154" mass="17715">METLPITKQEKNYASITHLSAFAKFIFPLGNYIIPVILWTSRKKNSFFVNFHGKQIINFQLSILVYTIVMIMISIPCIIGSILSNFSWKEIERGDIIFEDLDFLNLSTIGVFGLILLGLTILLKIIELFYIIYGAIKAEEGAYFKYPITINFFK</sequence>
<dbReference type="AlphaFoldDB" id="A0AA94JME2"/>
<protein>
    <submittedName>
        <fullName evidence="6">DUF4870 domain-containing protein</fullName>
    </submittedName>
</protein>
<evidence type="ECO:0000313" key="6">
    <source>
        <dbReference type="EMBL" id="RVU87162.1"/>
    </source>
</evidence>
<feature type="transmembrane region" description="Helical" evidence="5">
    <location>
        <begin position="103"/>
        <end position="123"/>
    </location>
</feature>
<gene>
    <name evidence="6" type="ORF">EJB19_12530</name>
</gene>
<comment type="caution">
    <text evidence="6">The sequence shown here is derived from an EMBL/GenBank/DDBJ whole genome shotgun (WGS) entry which is preliminary data.</text>
</comment>
<keyword evidence="4 5" id="KW-0472">Membrane</keyword>
<feature type="transmembrane region" description="Helical" evidence="5">
    <location>
        <begin position="20"/>
        <end position="40"/>
    </location>
</feature>
<dbReference type="InterPro" id="IPR019109">
    <property type="entry name" value="MamF_MmsF"/>
</dbReference>
<name>A0AA94JME2_9FLAO</name>
<evidence type="ECO:0000256" key="1">
    <source>
        <dbReference type="ARBA" id="ARBA00004141"/>
    </source>
</evidence>
<dbReference type="EMBL" id="RWGX01000005">
    <property type="protein sequence ID" value="RVU87162.1"/>
    <property type="molecule type" value="Genomic_DNA"/>
</dbReference>
<feature type="transmembrane region" description="Helical" evidence="5">
    <location>
        <begin position="61"/>
        <end position="83"/>
    </location>
</feature>
<evidence type="ECO:0000256" key="4">
    <source>
        <dbReference type="ARBA" id="ARBA00023136"/>
    </source>
</evidence>
<evidence type="ECO:0000256" key="2">
    <source>
        <dbReference type="ARBA" id="ARBA00022692"/>
    </source>
</evidence>
<comment type="subcellular location">
    <subcellularLocation>
        <location evidence="1">Membrane</location>
        <topology evidence="1">Multi-pass membrane protein</topology>
    </subcellularLocation>
</comment>
<accession>A0AA94JME2</accession>
<dbReference type="Pfam" id="PF09685">
    <property type="entry name" value="MamF_MmsF"/>
    <property type="match status" value="1"/>
</dbReference>